<organism evidence="2 3">
    <name type="scientific">Paraburkholderia rhizosphaerae</name>
    <dbReference type="NCBI Taxonomy" id="480658"/>
    <lineage>
        <taxon>Bacteria</taxon>
        <taxon>Pseudomonadati</taxon>
        <taxon>Pseudomonadota</taxon>
        <taxon>Betaproteobacteria</taxon>
        <taxon>Burkholderiales</taxon>
        <taxon>Burkholderiaceae</taxon>
        <taxon>Paraburkholderia</taxon>
    </lineage>
</organism>
<reference evidence="2 3" key="1">
    <citation type="submission" date="2019-03" db="EMBL/GenBank/DDBJ databases">
        <title>Genomic Encyclopedia of Type Strains, Phase III (KMG-III): the genomes of soil and plant-associated and newly described type strains.</title>
        <authorList>
            <person name="Whitman W."/>
        </authorList>
    </citation>
    <scope>NUCLEOTIDE SEQUENCE [LARGE SCALE GENOMIC DNA]</scope>
    <source>
        <strain evidence="2 3">LMG 29544</strain>
    </source>
</reference>
<dbReference type="AlphaFoldDB" id="A0A4R8LDV9"/>
<accession>A0A4R8LDV9</accession>
<dbReference type="EMBL" id="SORE01000026">
    <property type="protein sequence ID" value="TDY40319.1"/>
    <property type="molecule type" value="Genomic_DNA"/>
</dbReference>
<evidence type="ECO:0000313" key="2">
    <source>
        <dbReference type="EMBL" id="TDY40319.1"/>
    </source>
</evidence>
<keyword evidence="3" id="KW-1185">Reference proteome</keyword>
<evidence type="ECO:0000256" key="1">
    <source>
        <dbReference type="SAM" id="MobiDB-lite"/>
    </source>
</evidence>
<sequence length="67" mass="6974">MAMAARQGHADRGGFGALFPRGAHASDADVSSRDRSGGALSDDATLETTSGPAFYRITKLDDGMRTT</sequence>
<proteinExistence type="predicted"/>
<evidence type="ECO:0000313" key="3">
    <source>
        <dbReference type="Proteomes" id="UP000295509"/>
    </source>
</evidence>
<feature type="compositionally biased region" description="Basic and acidic residues" evidence="1">
    <location>
        <begin position="24"/>
        <end position="36"/>
    </location>
</feature>
<dbReference type="Proteomes" id="UP000295509">
    <property type="component" value="Unassembled WGS sequence"/>
</dbReference>
<name>A0A4R8LDV9_9BURK</name>
<comment type="caution">
    <text evidence="2">The sequence shown here is derived from an EMBL/GenBank/DDBJ whole genome shotgun (WGS) entry which is preliminary data.</text>
</comment>
<protein>
    <submittedName>
        <fullName evidence="2">Uncharacterized protein</fullName>
    </submittedName>
</protein>
<feature type="region of interest" description="Disordered" evidence="1">
    <location>
        <begin position="1"/>
        <end position="46"/>
    </location>
</feature>
<gene>
    <name evidence="2" type="ORF">BX592_12675</name>
</gene>